<proteinExistence type="predicted"/>
<feature type="region of interest" description="Disordered" evidence="1">
    <location>
        <begin position="1"/>
        <end position="77"/>
    </location>
</feature>
<sequence>MSSPSTSDNRPVQRSVSSSTGSEFESLDWDRSVIIDPEQVNAVASTSTPRNSVIFPQGETTPGRPTHQSVGQEGRGRRTLSDLLKLHAEKGTTCAVSQEEANRLEDVLGQWINSSSSPYEGDDDFFVRGKDDMYIPSKRIESLVEGRQRGMSESISSSRPPSSAGFSNS</sequence>
<name>A0A5C3KFY1_COPMA</name>
<accession>A0A5C3KFY1</accession>
<gene>
    <name evidence="2" type="ORF">FA15DRAFT_675094</name>
</gene>
<evidence type="ECO:0000313" key="3">
    <source>
        <dbReference type="Proteomes" id="UP000307440"/>
    </source>
</evidence>
<protein>
    <submittedName>
        <fullName evidence="2">Uncharacterized protein</fullName>
    </submittedName>
</protein>
<dbReference type="EMBL" id="ML210384">
    <property type="protein sequence ID" value="TFK18685.1"/>
    <property type="molecule type" value="Genomic_DNA"/>
</dbReference>
<feature type="compositionally biased region" description="Polar residues" evidence="1">
    <location>
        <begin position="42"/>
        <end position="51"/>
    </location>
</feature>
<feature type="region of interest" description="Disordered" evidence="1">
    <location>
        <begin position="144"/>
        <end position="169"/>
    </location>
</feature>
<dbReference type="AlphaFoldDB" id="A0A5C3KFY1"/>
<reference evidence="2 3" key="1">
    <citation type="journal article" date="2019" name="Nat. Ecol. Evol.">
        <title>Megaphylogeny resolves global patterns of mushroom evolution.</title>
        <authorList>
            <person name="Varga T."/>
            <person name="Krizsan K."/>
            <person name="Foldi C."/>
            <person name="Dima B."/>
            <person name="Sanchez-Garcia M."/>
            <person name="Sanchez-Ramirez S."/>
            <person name="Szollosi G.J."/>
            <person name="Szarkandi J.G."/>
            <person name="Papp V."/>
            <person name="Albert L."/>
            <person name="Andreopoulos W."/>
            <person name="Angelini C."/>
            <person name="Antonin V."/>
            <person name="Barry K.W."/>
            <person name="Bougher N.L."/>
            <person name="Buchanan P."/>
            <person name="Buyck B."/>
            <person name="Bense V."/>
            <person name="Catcheside P."/>
            <person name="Chovatia M."/>
            <person name="Cooper J."/>
            <person name="Damon W."/>
            <person name="Desjardin D."/>
            <person name="Finy P."/>
            <person name="Geml J."/>
            <person name="Haridas S."/>
            <person name="Hughes K."/>
            <person name="Justo A."/>
            <person name="Karasinski D."/>
            <person name="Kautmanova I."/>
            <person name="Kiss B."/>
            <person name="Kocsube S."/>
            <person name="Kotiranta H."/>
            <person name="LaButti K.M."/>
            <person name="Lechner B.E."/>
            <person name="Liimatainen K."/>
            <person name="Lipzen A."/>
            <person name="Lukacs Z."/>
            <person name="Mihaltcheva S."/>
            <person name="Morgado L.N."/>
            <person name="Niskanen T."/>
            <person name="Noordeloos M.E."/>
            <person name="Ohm R.A."/>
            <person name="Ortiz-Santana B."/>
            <person name="Ovrebo C."/>
            <person name="Racz N."/>
            <person name="Riley R."/>
            <person name="Savchenko A."/>
            <person name="Shiryaev A."/>
            <person name="Soop K."/>
            <person name="Spirin V."/>
            <person name="Szebenyi C."/>
            <person name="Tomsovsky M."/>
            <person name="Tulloss R.E."/>
            <person name="Uehling J."/>
            <person name="Grigoriev I.V."/>
            <person name="Vagvolgyi C."/>
            <person name="Papp T."/>
            <person name="Martin F.M."/>
            <person name="Miettinen O."/>
            <person name="Hibbett D.S."/>
            <person name="Nagy L.G."/>
        </authorList>
    </citation>
    <scope>NUCLEOTIDE SEQUENCE [LARGE SCALE GENOMIC DNA]</scope>
    <source>
        <strain evidence="2 3">CBS 121175</strain>
    </source>
</reference>
<feature type="compositionally biased region" description="Polar residues" evidence="1">
    <location>
        <begin position="1"/>
        <end position="14"/>
    </location>
</feature>
<organism evidence="2 3">
    <name type="scientific">Coprinopsis marcescibilis</name>
    <name type="common">Agaric fungus</name>
    <name type="synonym">Psathyrella marcescibilis</name>
    <dbReference type="NCBI Taxonomy" id="230819"/>
    <lineage>
        <taxon>Eukaryota</taxon>
        <taxon>Fungi</taxon>
        <taxon>Dikarya</taxon>
        <taxon>Basidiomycota</taxon>
        <taxon>Agaricomycotina</taxon>
        <taxon>Agaricomycetes</taxon>
        <taxon>Agaricomycetidae</taxon>
        <taxon>Agaricales</taxon>
        <taxon>Agaricineae</taxon>
        <taxon>Psathyrellaceae</taxon>
        <taxon>Coprinopsis</taxon>
    </lineage>
</organism>
<feature type="compositionally biased region" description="Low complexity" evidence="1">
    <location>
        <begin position="152"/>
        <end position="169"/>
    </location>
</feature>
<dbReference type="OrthoDB" id="3247268at2759"/>
<dbReference type="STRING" id="230819.A0A5C3KFY1"/>
<feature type="compositionally biased region" description="Low complexity" evidence="1">
    <location>
        <begin position="15"/>
        <end position="24"/>
    </location>
</feature>
<dbReference type="Proteomes" id="UP000307440">
    <property type="component" value="Unassembled WGS sequence"/>
</dbReference>
<keyword evidence="3" id="KW-1185">Reference proteome</keyword>
<evidence type="ECO:0000313" key="2">
    <source>
        <dbReference type="EMBL" id="TFK18685.1"/>
    </source>
</evidence>
<evidence type="ECO:0000256" key="1">
    <source>
        <dbReference type="SAM" id="MobiDB-lite"/>
    </source>
</evidence>